<keyword evidence="7" id="KW-0963">Cytoplasm</keyword>
<keyword evidence="2 7" id="KW-0436">Ligase</keyword>
<comment type="subcellular location">
    <subcellularLocation>
        <location evidence="7">Cytoplasm</location>
    </subcellularLocation>
</comment>
<dbReference type="SUPFAM" id="SSF55681">
    <property type="entry name" value="Class II aaRS and biotin synthetases"/>
    <property type="match status" value="1"/>
</dbReference>
<dbReference type="InterPro" id="IPR004522">
    <property type="entry name" value="Asn-tRNA-ligase"/>
</dbReference>
<reference evidence="9 10" key="1">
    <citation type="submission" date="2016-10" db="EMBL/GenBank/DDBJ databases">
        <authorList>
            <person name="de Groot N.N."/>
        </authorList>
    </citation>
    <scope>NUCLEOTIDE SEQUENCE [LARGE SCALE GENOMIC DNA]</scope>
    <source>
        <strain evidence="9 10">DSM 15827</strain>
    </source>
</reference>
<keyword evidence="3 7" id="KW-0547">Nucleotide-binding</keyword>
<feature type="domain" description="Aminoacyl-transfer RNA synthetases class-II family profile" evidence="8">
    <location>
        <begin position="133"/>
        <end position="432"/>
    </location>
</feature>
<dbReference type="NCBIfam" id="TIGR00457">
    <property type="entry name" value="asnS"/>
    <property type="match status" value="1"/>
</dbReference>
<dbReference type="Gene3D" id="2.40.50.140">
    <property type="entry name" value="Nucleic acid-binding proteins"/>
    <property type="match status" value="1"/>
</dbReference>
<evidence type="ECO:0000256" key="4">
    <source>
        <dbReference type="ARBA" id="ARBA00022840"/>
    </source>
</evidence>
<dbReference type="PROSITE" id="PS50862">
    <property type="entry name" value="AA_TRNA_LIGASE_II"/>
    <property type="match status" value="1"/>
</dbReference>
<proteinExistence type="inferred from homology"/>
<dbReference type="PRINTS" id="PR01042">
    <property type="entry name" value="TRNASYNTHASP"/>
</dbReference>
<dbReference type="Gene3D" id="3.30.930.10">
    <property type="entry name" value="Bira Bifunctional Protein, Domain 2"/>
    <property type="match status" value="1"/>
</dbReference>
<dbReference type="InterPro" id="IPR002312">
    <property type="entry name" value="Asp/Asn-tRNA-synth_IIb"/>
</dbReference>
<evidence type="ECO:0000256" key="7">
    <source>
        <dbReference type="HAMAP-Rule" id="MF_00534"/>
    </source>
</evidence>
<evidence type="ECO:0000256" key="5">
    <source>
        <dbReference type="ARBA" id="ARBA00022917"/>
    </source>
</evidence>
<comment type="similarity">
    <text evidence="1 7">Belongs to the class-II aminoacyl-tRNA synthetase family.</text>
</comment>
<dbReference type="Pfam" id="PF00152">
    <property type="entry name" value="tRNA-synt_2"/>
    <property type="match status" value="1"/>
</dbReference>
<dbReference type="AlphaFoldDB" id="A0A1H9K026"/>
<dbReference type="GO" id="GO:0004816">
    <property type="term" value="F:asparagine-tRNA ligase activity"/>
    <property type="evidence" value="ECO:0007669"/>
    <property type="project" value="UniProtKB-UniRule"/>
</dbReference>
<dbReference type="NCBIfam" id="NF003037">
    <property type="entry name" value="PRK03932.1"/>
    <property type="match status" value="1"/>
</dbReference>
<comment type="subunit">
    <text evidence="7">Homodimer.</text>
</comment>
<comment type="catalytic activity">
    <reaction evidence="7">
        <text>tRNA(Asn) + L-asparagine + ATP = L-asparaginyl-tRNA(Asn) + AMP + diphosphate + H(+)</text>
        <dbReference type="Rhea" id="RHEA:11180"/>
        <dbReference type="Rhea" id="RHEA-COMP:9659"/>
        <dbReference type="Rhea" id="RHEA-COMP:9674"/>
        <dbReference type="ChEBI" id="CHEBI:15378"/>
        <dbReference type="ChEBI" id="CHEBI:30616"/>
        <dbReference type="ChEBI" id="CHEBI:33019"/>
        <dbReference type="ChEBI" id="CHEBI:58048"/>
        <dbReference type="ChEBI" id="CHEBI:78442"/>
        <dbReference type="ChEBI" id="CHEBI:78515"/>
        <dbReference type="ChEBI" id="CHEBI:456215"/>
        <dbReference type="EC" id="6.1.1.22"/>
    </reaction>
</comment>
<dbReference type="GO" id="GO:0016740">
    <property type="term" value="F:transferase activity"/>
    <property type="evidence" value="ECO:0007669"/>
    <property type="project" value="UniProtKB-ARBA"/>
</dbReference>
<dbReference type="PANTHER" id="PTHR22594:SF34">
    <property type="entry name" value="ASPARAGINE--TRNA LIGASE, MITOCHONDRIAL-RELATED"/>
    <property type="match status" value="1"/>
</dbReference>
<dbReference type="GO" id="GO:0003676">
    <property type="term" value="F:nucleic acid binding"/>
    <property type="evidence" value="ECO:0007669"/>
    <property type="project" value="InterPro"/>
</dbReference>
<dbReference type="InterPro" id="IPR004364">
    <property type="entry name" value="Aa-tRNA-synt_II"/>
</dbReference>
<dbReference type="EC" id="6.1.1.22" evidence="7"/>
<dbReference type="GO" id="GO:0005737">
    <property type="term" value="C:cytoplasm"/>
    <property type="evidence" value="ECO:0007669"/>
    <property type="project" value="UniProtKB-SubCell"/>
</dbReference>
<evidence type="ECO:0000256" key="6">
    <source>
        <dbReference type="ARBA" id="ARBA00023146"/>
    </source>
</evidence>
<dbReference type="OrthoDB" id="9762036at2"/>
<name>A0A1H9K026_9LACT</name>
<accession>A0A1H9K026</accession>
<dbReference type="InterPro" id="IPR012340">
    <property type="entry name" value="NA-bd_OB-fold"/>
</dbReference>
<dbReference type="Pfam" id="PF01336">
    <property type="entry name" value="tRNA_anti-codon"/>
    <property type="match status" value="1"/>
</dbReference>
<protein>
    <recommendedName>
        <fullName evidence="7">Asparagine--tRNA ligase</fullName>
        <ecNumber evidence="7">6.1.1.22</ecNumber>
    </recommendedName>
    <alternativeName>
        <fullName evidence="7">Asparaginyl-tRNA synthetase</fullName>
        <shortName evidence="7">AsnRS</shortName>
    </alternativeName>
</protein>
<dbReference type="Proteomes" id="UP000198556">
    <property type="component" value="Unassembled WGS sequence"/>
</dbReference>
<dbReference type="EMBL" id="FOGF01000011">
    <property type="protein sequence ID" value="SEQ92424.1"/>
    <property type="molecule type" value="Genomic_DNA"/>
</dbReference>
<dbReference type="SUPFAM" id="SSF50249">
    <property type="entry name" value="Nucleic acid-binding proteins"/>
    <property type="match status" value="1"/>
</dbReference>
<evidence type="ECO:0000256" key="1">
    <source>
        <dbReference type="ARBA" id="ARBA00008226"/>
    </source>
</evidence>
<evidence type="ECO:0000313" key="10">
    <source>
        <dbReference type="Proteomes" id="UP000198556"/>
    </source>
</evidence>
<dbReference type="PANTHER" id="PTHR22594">
    <property type="entry name" value="ASPARTYL/LYSYL-TRNA SYNTHETASE"/>
    <property type="match status" value="1"/>
</dbReference>
<evidence type="ECO:0000256" key="2">
    <source>
        <dbReference type="ARBA" id="ARBA00022598"/>
    </source>
</evidence>
<dbReference type="CDD" id="cd04323">
    <property type="entry name" value="AsnRS_cyto_like_N"/>
    <property type="match status" value="1"/>
</dbReference>
<dbReference type="HAMAP" id="MF_00534">
    <property type="entry name" value="Asn_tRNA_synth"/>
    <property type="match status" value="1"/>
</dbReference>
<dbReference type="GO" id="GO:0006421">
    <property type="term" value="P:asparaginyl-tRNA aminoacylation"/>
    <property type="evidence" value="ECO:0007669"/>
    <property type="project" value="UniProtKB-UniRule"/>
</dbReference>
<keyword evidence="6 7" id="KW-0030">Aminoacyl-tRNA synthetase</keyword>
<keyword evidence="10" id="KW-1185">Reference proteome</keyword>
<evidence type="ECO:0000259" key="8">
    <source>
        <dbReference type="PROSITE" id="PS50862"/>
    </source>
</evidence>
<keyword evidence="5 7" id="KW-0648">Protein biosynthesis</keyword>
<evidence type="ECO:0000313" key="9">
    <source>
        <dbReference type="EMBL" id="SEQ92424.1"/>
    </source>
</evidence>
<dbReference type="InterPro" id="IPR045864">
    <property type="entry name" value="aa-tRNA-synth_II/BPL/LPL"/>
</dbReference>
<organism evidence="9 10">
    <name type="scientific">Granulicatella balaenopterae</name>
    <dbReference type="NCBI Taxonomy" id="137733"/>
    <lineage>
        <taxon>Bacteria</taxon>
        <taxon>Bacillati</taxon>
        <taxon>Bacillota</taxon>
        <taxon>Bacilli</taxon>
        <taxon>Lactobacillales</taxon>
        <taxon>Carnobacteriaceae</taxon>
        <taxon>Granulicatella</taxon>
    </lineage>
</organism>
<keyword evidence="4 7" id="KW-0067">ATP-binding</keyword>
<dbReference type="InterPro" id="IPR004365">
    <property type="entry name" value="NA-bd_OB_tRNA"/>
</dbReference>
<dbReference type="GO" id="GO:0005524">
    <property type="term" value="F:ATP binding"/>
    <property type="evidence" value="ECO:0007669"/>
    <property type="project" value="UniProtKB-UniRule"/>
</dbReference>
<dbReference type="InterPro" id="IPR006195">
    <property type="entry name" value="aa-tRNA-synth_II"/>
</dbReference>
<evidence type="ECO:0000256" key="3">
    <source>
        <dbReference type="ARBA" id="ARBA00022741"/>
    </source>
</evidence>
<gene>
    <name evidence="7" type="primary">asnS</name>
    <name evidence="9" type="ORF">SAMN05421767_11122</name>
</gene>
<dbReference type="CDD" id="cd00776">
    <property type="entry name" value="AsxRS_core"/>
    <property type="match status" value="1"/>
</dbReference>
<dbReference type="GO" id="GO:0140096">
    <property type="term" value="F:catalytic activity, acting on a protein"/>
    <property type="evidence" value="ECO:0007669"/>
    <property type="project" value="UniProtKB-ARBA"/>
</dbReference>
<sequence>MERITMRQAKDYVGQTVQIGAWVTNKRSSGKIAFLQLRDGDCYFQGVVLKADVSEEVFTLCKNLQQESSVVVTGVIQEDTRSKLGYEMLVQSVELVGESHDYPITPKEHGTDFLMDHRHLWLRSKKQHAIMTVRNEIIRATYEFFNKEGFLKVDPPILTGSAPEGTTELFHTKYFDRDAFLSQSGQLYMEAGAMAFGKVFSFGPTFRAEKSKTRRHLIEFWMIEPEMAFMHQDESLEIQEQYVAFLVRNVLDNCDIALDILERDREVLEKYTQLPFPRISYDDAIELLNANGFDDITWGEDFGSPHETFIANHFDKPVFIMNYPKGIKPFYMPLAEGRDDVVVCADLIAPEGYGEIIGGSEREVDYAQLEENIKNFGLDTADLQWYLDLRKYGSVYHSGFGLGLERTVTWICGTEHIREAIPFPRLLNRIYP</sequence>
<dbReference type="STRING" id="137733.SAMN05421767_11122"/>